<dbReference type="InParanoid" id="A0A1Z5RC68"/>
<organism evidence="2 3">
    <name type="scientific">Sorghum bicolor</name>
    <name type="common">Sorghum</name>
    <name type="synonym">Sorghum vulgare</name>
    <dbReference type="NCBI Taxonomy" id="4558"/>
    <lineage>
        <taxon>Eukaryota</taxon>
        <taxon>Viridiplantae</taxon>
        <taxon>Streptophyta</taxon>
        <taxon>Embryophyta</taxon>
        <taxon>Tracheophyta</taxon>
        <taxon>Spermatophyta</taxon>
        <taxon>Magnoliopsida</taxon>
        <taxon>Liliopsida</taxon>
        <taxon>Poales</taxon>
        <taxon>Poaceae</taxon>
        <taxon>PACMAD clade</taxon>
        <taxon>Panicoideae</taxon>
        <taxon>Andropogonodae</taxon>
        <taxon>Andropogoneae</taxon>
        <taxon>Sorghinae</taxon>
        <taxon>Sorghum</taxon>
    </lineage>
</organism>
<evidence type="ECO:0000313" key="2">
    <source>
        <dbReference type="EMBL" id="OQU81342.1"/>
    </source>
</evidence>
<dbReference type="AlphaFoldDB" id="A0A1Z5RC68"/>
<protein>
    <submittedName>
        <fullName evidence="2">Uncharacterized protein</fullName>
    </submittedName>
</protein>
<evidence type="ECO:0000313" key="3">
    <source>
        <dbReference type="Proteomes" id="UP000000768"/>
    </source>
</evidence>
<sequence length="156" mass="18113">MPMTTPTPTPVRLSSTGLSRIMDEGRRLGDLLALAHRNHGAELLLLLLFWVESWRKYYREIVVVYLSALDLLANLLIYMLYLHTKISLHRTQLVSLSSPICCLAHDKIYSSLTLRLPRSWHRRFLCQNSSSSSERYMLRHKTRTDLPYSTLGKNKI</sequence>
<keyword evidence="1" id="KW-0812">Transmembrane</keyword>
<feature type="transmembrane region" description="Helical" evidence="1">
    <location>
        <begin position="62"/>
        <end position="82"/>
    </location>
</feature>
<reference evidence="3" key="2">
    <citation type="journal article" date="2018" name="Plant J.">
        <title>The Sorghum bicolor reference genome: improved assembly, gene annotations, a transcriptome atlas, and signatures of genome organization.</title>
        <authorList>
            <person name="McCormick R.F."/>
            <person name="Truong S.K."/>
            <person name="Sreedasyam A."/>
            <person name="Jenkins J."/>
            <person name="Shu S."/>
            <person name="Sims D."/>
            <person name="Kennedy M."/>
            <person name="Amirebrahimi M."/>
            <person name="Weers B.D."/>
            <person name="McKinley B."/>
            <person name="Mattison A."/>
            <person name="Morishige D.T."/>
            <person name="Grimwood J."/>
            <person name="Schmutz J."/>
            <person name="Mullet J.E."/>
        </authorList>
    </citation>
    <scope>NUCLEOTIDE SEQUENCE [LARGE SCALE GENOMIC DNA]</scope>
    <source>
        <strain evidence="3">cv. BTx623</strain>
    </source>
</reference>
<reference evidence="2 3" key="1">
    <citation type="journal article" date="2009" name="Nature">
        <title>The Sorghum bicolor genome and the diversification of grasses.</title>
        <authorList>
            <person name="Paterson A.H."/>
            <person name="Bowers J.E."/>
            <person name="Bruggmann R."/>
            <person name="Dubchak I."/>
            <person name="Grimwood J."/>
            <person name="Gundlach H."/>
            <person name="Haberer G."/>
            <person name="Hellsten U."/>
            <person name="Mitros T."/>
            <person name="Poliakov A."/>
            <person name="Schmutz J."/>
            <person name="Spannagl M."/>
            <person name="Tang H."/>
            <person name="Wang X."/>
            <person name="Wicker T."/>
            <person name="Bharti A.K."/>
            <person name="Chapman J."/>
            <person name="Feltus F.A."/>
            <person name="Gowik U."/>
            <person name="Grigoriev I.V."/>
            <person name="Lyons E."/>
            <person name="Maher C.A."/>
            <person name="Martis M."/>
            <person name="Narechania A."/>
            <person name="Otillar R.P."/>
            <person name="Penning B.W."/>
            <person name="Salamov A.A."/>
            <person name="Wang Y."/>
            <person name="Zhang L."/>
            <person name="Carpita N.C."/>
            <person name="Freeling M."/>
            <person name="Gingle A.R."/>
            <person name="Hash C.T."/>
            <person name="Keller B."/>
            <person name="Klein P."/>
            <person name="Kresovich S."/>
            <person name="McCann M.C."/>
            <person name="Ming R."/>
            <person name="Peterson D.G."/>
            <person name="Mehboob-ur-Rahman"/>
            <person name="Ware D."/>
            <person name="Westhoff P."/>
            <person name="Mayer K.F."/>
            <person name="Messing J."/>
            <person name="Rokhsar D.S."/>
        </authorList>
    </citation>
    <scope>NUCLEOTIDE SEQUENCE [LARGE SCALE GENOMIC DNA]</scope>
    <source>
        <strain evidence="3">cv. BTx623</strain>
    </source>
</reference>
<accession>A0A1Z5RC68</accession>
<evidence type="ECO:0000256" key="1">
    <source>
        <dbReference type="SAM" id="Phobius"/>
    </source>
</evidence>
<dbReference type="Proteomes" id="UP000000768">
    <property type="component" value="Chromosome 6"/>
</dbReference>
<keyword evidence="1" id="KW-1133">Transmembrane helix</keyword>
<gene>
    <name evidence="2" type="ORF">SORBI_3006G044932</name>
</gene>
<keyword evidence="1" id="KW-0472">Membrane</keyword>
<proteinExistence type="predicted"/>
<name>A0A1Z5RC68_SORBI</name>
<dbReference type="EMBL" id="CM000765">
    <property type="protein sequence ID" value="OQU81342.1"/>
    <property type="molecule type" value="Genomic_DNA"/>
</dbReference>
<dbReference type="Gramene" id="OQU81342">
    <property type="protein sequence ID" value="OQU81342"/>
    <property type="gene ID" value="SORBI_3006G044932"/>
</dbReference>
<keyword evidence="3" id="KW-1185">Reference proteome</keyword>